<feature type="non-terminal residue" evidence="2">
    <location>
        <position position="1"/>
    </location>
</feature>
<evidence type="ECO:0000313" key="2">
    <source>
        <dbReference type="EMBL" id="GAG85703.1"/>
    </source>
</evidence>
<keyword evidence="1" id="KW-0175">Coiled coil</keyword>
<gene>
    <name evidence="2" type="ORF">S01H4_36318</name>
</gene>
<name>X1BNQ0_9ZZZZ</name>
<proteinExistence type="predicted"/>
<dbReference type="AlphaFoldDB" id="X1BNQ0"/>
<accession>X1BNQ0</accession>
<organism evidence="2">
    <name type="scientific">marine sediment metagenome</name>
    <dbReference type="NCBI Taxonomy" id="412755"/>
    <lineage>
        <taxon>unclassified sequences</taxon>
        <taxon>metagenomes</taxon>
        <taxon>ecological metagenomes</taxon>
    </lineage>
</organism>
<feature type="coiled-coil region" evidence="1">
    <location>
        <begin position="150"/>
        <end position="209"/>
    </location>
</feature>
<reference evidence="2" key="1">
    <citation type="journal article" date="2014" name="Front. Microbiol.">
        <title>High frequency of phylogenetically diverse reductive dehalogenase-homologous genes in deep subseafloor sedimentary metagenomes.</title>
        <authorList>
            <person name="Kawai M."/>
            <person name="Futagami T."/>
            <person name="Toyoda A."/>
            <person name="Takaki Y."/>
            <person name="Nishi S."/>
            <person name="Hori S."/>
            <person name="Arai W."/>
            <person name="Tsubouchi T."/>
            <person name="Morono Y."/>
            <person name="Uchiyama I."/>
            <person name="Ito T."/>
            <person name="Fujiyama A."/>
            <person name="Inagaki F."/>
            <person name="Takami H."/>
        </authorList>
    </citation>
    <scope>NUCLEOTIDE SEQUENCE</scope>
    <source>
        <strain evidence="2">Expedition CK06-06</strain>
    </source>
</reference>
<comment type="caution">
    <text evidence="2">The sequence shown here is derived from an EMBL/GenBank/DDBJ whole genome shotgun (WGS) entry which is preliminary data.</text>
</comment>
<sequence length="294" mass="32925">SIKVTEDALDKRTELVNIALKEDVSGKHVRENEQELLNIQLERIKLNISKIKLEENSLKLLNIEIKKADTLKKAYQDALKSVSIGVDITEQASKYETAWLGALDAVSKKLFKNEQERQTYIANSIIGVSEAPVLASIGPKPKVTDLSSQLEKQKERAELFVIEAEFLEKTNNLLDQQADREAILALLAAEKLLDQLELQEEQAYLATEEATAAAAITLQKEIIKGIEEERVNLLEKIVSQKIIEAELVNQTMQDELNLGVRATAIAQKQLVIETKLNKLRKSGKFEGADLEKNL</sequence>
<protein>
    <submittedName>
        <fullName evidence="2">Uncharacterized protein</fullName>
    </submittedName>
</protein>
<dbReference type="EMBL" id="BART01019400">
    <property type="protein sequence ID" value="GAG85703.1"/>
    <property type="molecule type" value="Genomic_DNA"/>
</dbReference>
<evidence type="ECO:0000256" key="1">
    <source>
        <dbReference type="SAM" id="Coils"/>
    </source>
</evidence>
<feature type="non-terminal residue" evidence="2">
    <location>
        <position position="294"/>
    </location>
</feature>